<reference evidence="1" key="1">
    <citation type="submission" date="2023-05" db="EMBL/GenBank/DDBJ databases">
        <authorList>
            <person name="Zhang X."/>
        </authorList>
    </citation>
    <scope>NUCLEOTIDE SEQUENCE</scope>
    <source>
        <strain evidence="1">BD1B2-1</strain>
    </source>
</reference>
<proteinExistence type="predicted"/>
<evidence type="ECO:0000313" key="2">
    <source>
        <dbReference type="Proteomes" id="UP001232063"/>
    </source>
</evidence>
<sequence>MNKPVETVTLQTLELGGIYKTIYDSRPYRVLAFDEIEVLCDCSNTSLSYWKFVNPRARYYYYRMPTALFLDNVTFLKSQPLSETESNMYMPQLPLRACRHPTWTWTSETYSFNDILNHPALLDVKEAKTLVLPVPEIVIYPYGPKRGLRKPVTVQALDNKGFSWIELLWQAHLVQAAHIHQPQSPGVGIYRLGSEKRKASYYIEGYYDRAGFIPKE</sequence>
<organism evidence="1 2">
    <name type="scientific">Xanthocytophaga agilis</name>
    <dbReference type="NCBI Taxonomy" id="3048010"/>
    <lineage>
        <taxon>Bacteria</taxon>
        <taxon>Pseudomonadati</taxon>
        <taxon>Bacteroidota</taxon>
        <taxon>Cytophagia</taxon>
        <taxon>Cytophagales</taxon>
        <taxon>Rhodocytophagaceae</taxon>
        <taxon>Xanthocytophaga</taxon>
    </lineage>
</organism>
<keyword evidence="2" id="KW-1185">Reference proteome</keyword>
<accession>A0AAE3RAA0</accession>
<gene>
    <name evidence="1" type="ORF">QNI22_35780</name>
</gene>
<evidence type="ECO:0000313" key="1">
    <source>
        <dbReference type="EMBL" id="MDJ1506075.1"/>
    </source>
</evidence>
<dbReference type="Proteomes" id="UP001232063">
    <property type="component" value="Unassembled WGS sequence"/>
</dbReference>
<dbReference type="AlphaFoldDB" id="A0AAE3RAA0"/>
<name>A0AAE3RAA0_9BACT</name>
<dbReference type="EMBL" id="JASJOU010000020">
    <property type="protein sequence ID" value="MDJ1506075.1"/>
    <property type="molecule type" value="Genomic_DNA"/>
</dbReference>
<protein>
    <submittedName>
        <fullName evidence="1">Uncharacterized protein</fullName>
    </submittedName>
</protein>
<dbReference type="RefSeq" id="WP_314518793.1">
    <property type="nucleotide sequence ID" value="NZ_JASJOU010000020.1"/>
</dbReference>
<comment type="caution">
    <text evidence="1">The sequence shown here is derived from an EMBL/GenBank/DDBJ whole genome shotgun (WGS) entry which is preliminary data.</text>
</comment>